<dbReference type="STRING" id="272123.Anacy_2059"/>
<dbReference type="RefSeq" id="WP_015214184.1">
    <property type="nucleotide sequence ID" value="NC_019771.1"/>
</dbReference>
<accession>K9ZEA0</accession>
<dbReference type="OrthoDB" id="483469at2"/>
<keyword evidence="1" id="KW-0472">Membrane</keyword>
<feature type="transmembrane region" description="Helical" evidence="1">
    <location>
        <begin position="35"/>
        <end position="56"/>
    </location>
</feature>
<dbReference type="KEGG" id="acy:Anacy_2059"/>
<dbReference type="AlphaFoldDB" id="K9ZEA0"/>
<evidence type="ECO:0000313" key="3">
    <source>
        <dbReference type="Proteomes" id="UP000010474"/>
    </source>
</evidence>
<keyword evidence="3" id="KW-1185">Reference proteome</keyword>
<keyword evidence="1" id="KW-1133">Transmembrane helix</keyword>
<dbReference type="PATRIC" id="fig|272123.3.peg.2239"/>
<dbReference type="eggNOG" id="COG3167">
    <property type="taxonomic scope" value="Bacteria"/>
</dbReference>
<dbReference type="Proteomes" id="UP000010474">
    <property type="component" value="Chromosome"/>
</dbReference>
<name>K9ZEA0_ANACC</name>
<gene>
    <name evidence="2" type="ordered locus">Anacy_2059</name>
</gene>
<proteinExistence type="predicted"/>
<organism evidence="2 3">
    <name type="scientific">Anabaena cylindrica (strain ATCC 27899 / PCC 7122)</name>
    <dbReference type="NCBI Taxonomy" id="272123"/>
    <lineage>
        <taxon>Bacteria</taxon>
        <taxon>Bacillati</taxon>
        <taxon>Cyanobacteriota</taxon>
        <taxon>Cyanophyceae</taxon>
        <taxon>Nostocales</taxon>
        <taxon>Nostocaceae</taxon>
        <taxon>Anabaena</taxon>
    </lineage>
</organism>
<evidence type="ECO:0000256" key="1">
    <source>
        <dbReference type="SAM" id="Phobius"/>
    </source>
</evidence>
<reference evidence="3" key="1">
    <citation type="journal article" date="2013" name="Proc. Natl. Acad. Sci. U.S.A.">
        <title>Improving the coverage of the cyanobacterial phylum using diversity-driven genome sequencing.</title>
        <authorList>
            <person name="Shih P.M."/>
            <person name="Wu D."/>
            <person name="Latifi A."/>
            <person name="Axen S.D."/>
            <person name="Fewer D.P."/>
            <person name="Talla E."/>
            <person name="Calteau A."/>
            <person name="Cai F."/>
            <person name="Tandeau de Marsac N."/>
            <person name="Rippka R."/>
            <person name="Herdman M."/>
            <person name="Sivonen K."/>
            <person name="Coursin T."/>
            <person name="Laurent T."/>
            <person name="Goodwin L."/>
            <person name="Nolan M."/>
            <person name="Davenport K.W."/>
            <person name="Han C.S."/>
            <person name="Rubin E.M."/>
            <person name="Eisen J.A."/>
            <person name="Woyke T."/>
            <person name="Gugger M."/>
            <person name="Kerfeld C.A."/>
        </authorList>
    </citation>
    <scope>NUCLEOTIDE SEQUENCE [LARGE SCALE GENOMIC DNA]</scope>
    <source>
        <strain evidence="3">ATCC 27899 / PCC 7122</strain>
    </source>
</reference>
<protein>
    <submittedName>
        <fullName evidence="2">Type IV pilus assembly protein PilO</fullName>
    </submittedName>
</protein>
<evidence type="ECO:0000313" key="2">
    <source>
        <dbReference type="EMBL" id="AFZ57538.1"/>
    </source>
</evidence>
<keyword evidence="1" id="KW-0812">Transmembrane</keyword>
<sequence>MTLSDDLSFSQHANNYDDAPSSYPVAFGITFTPPIIGGVVGVMGVLAAGYMILNMVMPAWDTYQQKQAESNTLQGQVDQKRLQAKQIDNVLADLAQAKEQQIQVLALFANEKSLDTLLMDTNRLVESSNGQGAGNNVRAKLKKFVPSEEKAQIITDSSLGEKVNNKLKSSIIKVDIEGTFEQTQSIMRNIERLQPLLLVKNYNSKLVPPEAETVDGKQKIVQTGPAKLGTSFELEALMPLTAEEAAEATAEATAKAAPPKP</sequence>
<dbReference type="HOGENOM" id="CLU_086007_1_0_3"/>
<dbReference type="EMBL" id="CP003659">
    <property type="protein sequence ID" value="AFZ57538.1"/>
    <property type="molecule type" value="Genomic_DNA"/>
</dbReference>